<gene>
    <name evidence="4" type="ORF">SAMN04487819_105234</name>
</gene>
<accession>A0A1I1WFU3</accession>
<dbReference type="InterPro" id="IPR035919">
    <property type="entry name" value="EAL_sf"/>
</dbReference>
<dbReference type="Pfam" id="PF08448">
    <property type="entry name" value="PAS_4"/>
    <property type="match status" value="1"/>
</dbReference>
<dbReference type="PROSITE" id="PS50883">
    <property type="entry name" value="EAL"/>
    <property type="match status" value="1"/>
</dbReference>
<dbReference type="RefSeq" id="WP_092926101.1">
    <property type="nucleotide sequence ID" value="NZ_FOMZ01000005.1"/>
</dbReference>
<dbReference type="Gene3D" id="3.30.70.270">
    <property type="match status" value="1"/>
</dbReference>
<dbReference type="PROSITE" id="PS50887">
    <property type="entry name" value="GGDEF"/>
    <property type="match status" value="1"/>
</dbReference>
<evidence type="ECO:0000259" key="1">
    <source>
        <dbReference type="PROSITE" id="PS50112"/>
    </source>
</evidence>
<name>A0A1I1WFU3_9ACTN</name>
<dbReference type="PANTHER" id="PTHR44757:SF2">
    <property type="entry name" value="BIOFILM ARCHITECTURE MAINTENANCE PROTEIN MBAA"/>
    <property type="match status" value="1"/>
</dbReference>
<dbReference type="EMBL" id="FOMZ01000005">
    <property type="protein sequence ID" value="SFD94075.1"/>
    <property type="molecule type" value="Genomic_DNA"/>
</dbReference>
<dbReference type="PANTHER" id="PTHR44757">
    <property type="entry name" value="DIGUANYLATE CYCLASE DGCP"/>
    <property type="match status" value="1"/>
</dbReference>
<dbReference type="Gene3D" id="3.30.450.20">
    <property type="entry name" value="PAS domain"/>
    <property type="match status" value="1"/>
</dbReference>
<dbReference type="SMART" id="SM00267">
    <property type="entry name" value="GGDEF"/>
    <property type="match status" value="1"/>
</dbReference>
<dbReference type="SUPFAM" id="SSF141868">
    <property type="entry name" value="EAL domain-like"/>
    <property type="match status" value="1"/>
</dbReference>
<dbReference type="NCBIfam" id="TIGR00229">
    <property type="entry name" value="sensory_box"/>
    <property type="match status" value="1"/>
</dbReference>
<dbReference type="NCBIfam" id="TIGR00254">
    <property type="entry name" value="GGDEF"/>
    <property type="match status" value="1"/>
</dbReference>
<dbReference type="AlphaFoldDB" id="A0A1I1WFU3"/>
<protein>
    <submittedName>
        <fullName evidence="4">PAS domain S-box-containing protein/diguanylate cyclase (GGDEF) domain-containing protein</fullName>
    </submittedName>
</protein>
<proteinExistence type="predicted"/>
<dbReference type="InterPro" id="IPR000014">
    <property type="entry name" value="PAS"/>
</dbReference>
<dbReference type="CDD" id="cd01948">
    <property type="entry name" value="EAL"/>
    <property type="match status" value="1"/>
</dbReference>
<evidence type="ECO:0000313" key="4">
    <source>
        <dbReference type="EMBL" id="SFD94075.1"/>
    </source>
</evidence>
<feature type="domain" description="GGDEF" evidence="3">
    <location>
        <begin position="203"/>
        <end position="336"/>
    </location>
</feature>
<dbReference type="SUPFAM" id="SSF55073">
    <property type="entry name" value="Nucleotide cyclase"/>
    <property type="match status" value="1"/>
</dbReference>
<dbReference type="InterPro" id="IPR035965">
    <property type="entry name" value="PAS-like_dom_sf"/>
</dbReference>
<feature type="domain" description="PAS" evidence="1">
    <location>
        <begin position="49"/>
        <end position="95"/>
    </location>
</feature>
<dbReference type="SMART" id="SM00052">
    <property type="entry name" value="EAL"/>
    <property type="match status" value="1"/>
</dbReference>
<dbReference type="Gene3D" id="3.20.20.450">
    <property type="entry name" value="EAL domain"/>
    <property type="match status" value="1"/>
</dbReference>
<evidence type="ECO:0000313" key="5">
    <source>
        <dbReference type="Proteomes" id="UP000198716"/>
    </source>
</evidence>
<dbReference type="SUPFAM" id="SSF55785">
    <property type="entry name" value="PYP-like sensor domain (PAS domain)"/>
    <property type="match status" value="1"/>
</dbReference>
<reference evidence="5" key="1">
    <citation type="submission" date="2016-10" db="EMBL/GenBank/DDBJ databases">
        <authorList>
            <person name="Varghese N."/>
            <person name="Submissions S."/>
        </authorList>
    </citation>
    <scope>NUCLEOTIDE SEQUENCE [LARGE SCALE GENOMIC DNA]</scope>
    <source>
        <strain evidence="5">DSM 45004</strain>
    </source>
</reference>
<keyword evidence="5" id="KW-1185">Reference proteome</keyword>
<dbReference type="InterPro" id="IPR029787">
    <property type="entry name" value="Nucleotide_cyclase"/>
</dbReference>
<dbReference type="CDD" id="cd01949">
    <property type="entry name" value="GGDEF"/>
    <property type="match status" value="1"/>
</dbReference>
<dbReference type="InterPro" id="IPR000160">
    <property type="entry name" value="GGDEF_dom"/>
</dbReference>
<evidence type="ECO:0000259" key="2">
    <source>
        <dbReference type="PROSITE" id="PS50883"/>
    </source>
</evidence>
<dbReference type="InterPro" id="IPR043128">
    <property type="entry name" value="Rev_trsase/Diguanyl_cyclase"/>
</dbReference>
<dbReference type="InterPro" id="IPR001633">
    <property type="entry name" value="EAL_dom"/>
</dbReference>
<dbReference type="PROSITE" id="PS50112">
    <property type="entry name" value="PAS"/>
    <property type="match status" value="1"/>
</dbReference>
<sequence>MVDSAHFLRRDALVSLRERLSDPDGHHDSVISHLDALDDAIRVAGRPPSSRLIPGLFDLVPVALFIVGESGRMLDANDAAGRLIGRDRAELFGTSDSSLLGGAASGTTAKPANLHHGELLPHGELRALTHADGHTVYCQIHTAASAQHDGTRLWLKVAQDVTSQQQRIEQLHHRANHDELTGLPNRQGLHALLAPHLAQGPPAGFAVLFCDIDNFKRVNDSWGHVIGDELLITVARMLADALPHDCRVGRFSGDEFLVTCPDVAVHGGLETFAARVSGILRASLPLGGRLVRISGSVGAAAINGNAATYGDLVRFADAAMFDAKRRGTGRVAIADTTPDNTSTGQLDLEDQLRVALANDGLALHYQPLVDTQGRTTGAEALLRWPHPQRGVLAPDVILPLAEQGDMLAELDRWVLRTALAEATTWPEIDIAVNLSGPPTNEPGQLEALSTLVTDSGIDPHRVILELTETALLELPLLQRHTMGHLAERGVAFAIDDFGTGYSSLARLREMPAQIIKLDRTFLPTTDADDTSVAIIRAIVDLCRATGHHCIAEGVETRVQRDLLVHLGIDAYQGWLFGHPVPAAEFRRTVITDLRG</sequence>
<dbReference type="CDD" id="cd00130">
    <property type="entry name" value="PAS"/>
    <property type="match status" value="1"/>
</dbReference>
<dbReference type="Proteomes" id="UP000198716">
    <property type="component" value="Unassembled WGS sequence"/>
</dbReference>
<evidence type="ECO:0000259" key="3">
    <source>
        <dbReference type="PROSITE" id="PS50887"/>
    </source>
</evidence>
<dbReference type="InterPro" id="IPR052155">
    <property type="entry name" value="Biofilm_reg_signaling"/>
</dbReference>
<organism evidence="4 5">
    <name type="scientific">Actinopolyspora alba</name>
    <dbReference type="NCBI Taxonomy" id="673379"/>
    <lineage>
        <taxon>Bacteria</taxon>
        <taxon>Bacillati</taxon>
        <taxon>Actinomycetota</taxon>
        <taxon>Actinomycetes</taxon>
        <taxon>Actinopolysporales</taxon>
        <taxon>Actinopolysporaceae</taxon>
        <taxon>Actinopolyspora</taxon>
        <taxon>Actinopolyspora alba group</taxon>
    </lineage>
</organism>
<dbReference type="Pfam" id="PF00563">
    <property type="entry name" value="EAL"/>
    <property type="match status" value="1"/>
</dbReference>
<dbReference type="InterPro" id="IPR013656">
    <property type="entry name" value="PAS_4"/>
</dbReference>
<dbReference type="Pfam" id="PF00990">
    <property type="entry name" value="GGDEF"/>
    <property type="match status" value="1"/>
</dbReference>
<feature type="domain" description="EAL" evidence="2">
    <location>
        <begin position="345"/>
        <end position="593"/>
    </location>
</feature>